<keyword evidence="6" id="KW-1185">Reference proteome</keyword>
<feature type="compositionally biased region" description="Polar residues" evidence="1">
    <location>
        <begin position="316"/>
        <end position="325"/>
    </location>
</feature>
<keyword evidence="3" id="KW-0732">Signal</keyword>
<evidence type="ECO:0000256" key="1">
    <source>
        <dbReference type="SAM" id="MobiDB-lite"/>
    </source>
</evidence>
<feature type="signal peptide" evidence="3">
    <location>
        <begin position="1"/>
        <end position="22"/>
    </location>
</feature>
<sequence>MWMFIVAAMLMITVWSCDLVNATFIIHPRSAAVIEGREIELNCQVEPGKSPAVWYVYRNTPTSTSEAQQVSGGFQNRFFISQRQDVTNLYVNNTSPSDAGTYFCLSGTEASQNASLRVLSHEWVPRCTSSPLGVTEVGEQLDIVCLSNGDPDTYLRWMRNNDVISGSSRKVNGSSVFLYTTVTISDEAEVFICEASLPDLHDTEICVLRPTKGLQTTSGVQYVAYVVVGVLSVVVVILFIVMVVVILRQRQCRYCQRQLPPPQTVLDMDQLQSGLGIVFNEGGGDDTNSIGSAFDLTSYSPPPDVVPTVYRRGTLGQKSPTSTLRHNMDSSDEEKPGVKTPKLHSPTRTRRELDGLQLGTELENLGAGLESLGTDLEQVRDIVDVSLDPNLPSTSTGRASSRNRIASKSRTASRNRNSSKQNRDSLNDLGTLQKERLYRKSKMVNLGTKKDVNETDSVERNSDHASADGLSLNIKEDEE</sequence>
<feature type="compositionally biased region" description="Basic and acidic residues" evidence="1">
    <location>
        <begin position="326"/>
        <end position="337"/>
    </location>
</feature>
<keyword evidence="2" id="KW-0812">Transmembrane</keyword>
<feature type="domain" description="Ig-like" evidence="4">
    <location>
        <begin position="125"/>
        <end position="196"/>
    </location>
</feature>
<comment type="caution">
    <text evidence="5">The sequence shown here is derived from an EMBL/GenBank/DDBJ whole genome shotgun (WGS) entry which is preliminary data.</text>
</comment>
<dbReference type="AlphaFoldDB" id="A0A2G8LDT9"/>
<evidence type="ECO:0000259" key="4">
    <source>
        <dbReference type="PROSITE" id="PS50835"/>
    </source>
</evidence>
<dbReference type="InterPro" id="IPR007110">
    <property type="entry name" value="Ig-like_dom"/>
</dbReference>
<dbReference type="EMBL" id="MRZV01000113">
    <property type="protein sequence ID" value="PIK58424.1"/>
    <property type="molecule type" value="Genomic_DNA"/>
</dbReference>
<dbReference type="OrthoDB" id="6085115at2759"/>
<feature type="domain" description="Ig-like" evidence="4">
    <location>
        <begin position="22"/>
        <end position="120"/>
    </location>
</feature>
<feature type="compositionally biased region" description="Basic and acidic residues" evidence="1">
    <location>
        <begin position="448"/>
        <end position="466"/>
    </location>
</feature>
<accession>A0A2G8LDT9</accession>
<protein>
    <submittedName>
        <fullName evidence="5">Putative kin of IRRE-like protein 1</fullName>
    </submittedName>
</protein>
<dbReference type="SMART" id="SM00409">
    <property type="entry name" value="IG"/>
    <property type="match status" value="2"/>
</dbReference>
<feature type="chain" id="PRO_5013923475" evidence="3">
    <location>
        <begin position="23"/>
        <end position="479"/>
    </location>
</feature>
<dbReference type="Gene3D" id="2.60.40.10">
    <property type="entry name" value="Immunoglobulins"/>
    <property type="match status" value="1"/>
</dbReference>
<dbReference type="Pfam" id="PF13927">
    <property type="entry name" value="Ig_3"/>
    <property type="match status" value="1"/>
</dbReference>
<dbReference type="CDD" id="cd00096">
    <property type="entry name" value="Ig"/>
    <property type="match status" value="1"/>
</dbReference>
<dbReference type="InterPro" id="IPR013783">
    <property type="entry name" value="Ig-like_fold"/>
</dbReference>
<evidence type="ECO:0000313" key="5">
    <source>
        <dbReference type="EMBL" id="PIK58424.1"/>
    </source>
</evidence>
<gene>
    <name evidence="5" type="ORF">BSL78_04645</name>
</gene>
<evidence type="ECO:0000256" key="2">
    <source>
        <dbReference type="SAM" id="Phobius"/>
    </source>
</evidence>
<dbReference type="PROSITE" id="PS50835">
    <property type="entry name" value="IG_LIKE"/>
    <property type="match status" value="2"/>
</dbReference>
<reference evidence="5 6" key="1">
    <citation type="journal article" date="2017" name="PLoS Biol.">
        <title>The sea cucumber genome provides insights into morphological evolution and visceral regeneration.</title>
        <authorList>
            <person name="Zhang X."/>
            <person name="Sun L."/>
            <person name="Yuan J."/>
            <person name="Sun Y."/>
            <person name="Gao Y."/>
            <person name="Zhang L."/>
            <person name="Li S."/>
            <person name="Dai H."/>
            <person name="Hamel J.F."/>
            <person name="Liu C."/>
            <person name="Yu Y."/>
            <person name="Liu S."/>
            <person name="Lin W."/>
            <person name="Guo K."/>
            <person name="Jin S."/>
            <person name="Xu P."/>
            <person name="Storey K.B."/>
            <person name="Huan P."/>
            <person name="Zhang T."/>
            <person name="Zhou Y."/>
            <person name="Zhang J."/>
            <person name="Lin C."/>
            <person name="Li X."/>
            <person name="Xing L."/>
            <person name="Huo D."/>
            <person name="Sun M."/>
            <person name="Wang L."/>
            <person name="Mercier A."/>
            <person name="Li F."/>
            <person name="Yang H."/>
            <person name="Xiang J."/>
        </authorList>
    </citation>
    <scope>NUCLEOTIDE SEQUENCE [LARGE SCALE GENOMIC DNA]</scope>
    <source>
        <strain evidence="5">Shaxun</strain>
        <tissue evidence="5">Muscle</tissue>
    </source>
</reference>
<dbReference type="InterPro" id="IPR003599">
    <property type="entry name" value="Ig_sub"/>
</dbReference>
<feature type="region of interest" description="Disordered" evidence="1">
    <location>
        <begin position="387"/>
        <end position="479"/>
    </location>
</feature>
<feature type="region of interest" description="Disordered" evidence="1">
    <location>
        <begin position="312"/>
        <end position="356"/>
    </location>
</feature>
<name>A0A2G8LDT9_STIJA</name>
<dbReference type="SUPFAM" id="SSF48726">
    <property type="entry name" value="Immunoglobulin"/>
    <property type="match status" value="2"/>
</dbReference>
<proteinExistence type="predicted"/>
<feature type="compositionally biased region" description="Polar residues" evidence="1">
    <location>
        <begin position="391"/>
        <end position="404"/>
    </location>
</feature>
<dbReference type="PANTHER" id="PTHR45889:SF8">
    <property type="entry name" value="IG-LIKE DOMAIN-CONTAINING PROTEIN"/>
    <property type="match status" value="1"/>
</dbReference>
<organism evidence="5 6">
    <name type="scientific">Stichopus japonicus</name>
    <name type="common">Sea cucumber</name>
    <dbReference type="NCBI Taxonomy" id="307972"/>
    <lineage>
        <taxon>Eukaryota</taxon>
        <taxon>Metazoa</taxon>
        <taxon>Echinodermata</taxon>
        <taxon>Eleutherozoa</taxon>
        <taxon>Echinozoa</taxon>
        <taxon>Holothuroidea</taxon>
        <taxon>Aspidochirotacea</taxon>
        <taxon>Aspidochirotida</taxon>
        <taxon>Stichopodidae</taxon>
        <taxon>Apostichopus</taxon>
    </lineage>
</organism>
<keyword evidence="2" id="KW-0472">Membrane</keyword>
<dbReference type="STRING" id="307972.A0A2G8LDT9"/>
<feature type="transmembrane region" description="Helical" evidence="2">
    <location>
        <begin position="222"/>
        <end position="247"/>
    </location>
</feature>
<keyword evidence="2" id="KW-1133">Transmembrane helix</keyword>
<evidence type="ECO:0000256" key="3">
    <source>
        <dbReference type="SAM" id="SignalP"/>
    </source>
</evidence>
<dbReference type="PANTHER" id="PTHR45889">
    <property type="entry name" value="IG-LIKE DOMAIN-CONTAINING PROTEIN"/>
    <property type="match status" value="1"/>
</dbReference>
<evidence type="ECO:0000313" key="6">
    <source>
        <dbReference type="Proteomes" id="UP000230750"/>
    </source>
</evidence>
<dbReference type="InterPro" id="IPR036179">
    <property type="entry name" value="Ig-like_dom_sf"/>
</dbReference>
<dbReference type="Proteomes" id="UP000230750">
    <property type="component" value="Unassembled WGS sequence"/>
</dbReference>